<comment type="caution">
    <text evidence="2">The sequence shown here is derived from an EMBL/GenBank/DDBJ whole genome shotgun (WGS) entry which is preliminary data.</text>
</comment>
<dbReference type="Proteomes" id="UP001157961">
    <property type="component" value="Unassembled WGS sequence"/>
</dbReference>
<evidence type="ECO:0000259" key="1">
    <source>
        <dbReference type="Pfam" id="PF06568"/>
    </source>
</evidence>
<accession>A0ABY1P5B0</accession>
<dbReference type="EMBL" id="FXTY01000005">
    <property type="protein sequence ID" value="SMP25290.1"/>
    <property type="molecule type" value="Genomic_DNA"/>
</dbReference>
<gene>
    <name evidence="2" type="ORF">SAMN06265373_10586</name>
</gene>
<evidence type="ECO:0000313" key="2">
    <source>
        <dbReference type="EMBL" id="SMP25290.1"/>
    </source>
</evidence>
<protein>
    <recommendedName>
        <fullName evidence="1">YjiS-like domain-containing protein</fullName>
    </recommendedName>
</protein>
<keyword evidence="3" id="KW-1185">Reference proteome</keyword>
<dbReference type="InterPro" id="IPR009506">
    <property type="entry name" value="YjiS-like"/>
</dbReference>
<evidence type="ECO:0000313" key="3">
    <source>
        <dbReference type="Proteomes" id="UP001157961"/>
    </source>
</evidence>
<dbReference type="RefSeq" id="WP_283426509.1">
    <property type="nucleotide sequence ID" value="NZ_FXTY01000005.1"/>
</dbReference>
<organism evidence="2 3">
    <name type="scientific">Shimia sagamensis</name>
    <dbReference type="NCBI Taxonomy" id="1566352"/>
    <lineage>
        <taxon>Bacteria</taxon>
        <taxon>Pseudomonadati</taxon>
        <taxon>Pseudomonadota</taxon>
        <taxon>Alphaproteobacteria</taxon>
        <taxon>Rhodobacterales</taxon>
        <taxon>Roseobacteraceae</taxon>
    </lineage>
</organism>
<name>A0ABY1P5B0_9RHOB</name>
<dbReference type="Pfam" id="PF06568">
    <property type="entry name" value="YjiS-like"/>
    <property type="match status" value="1"/>
</dbReference>
<reference evidence="2 3" key="1">
    <citation type="submission" date="2017-05" db="EMBL/GenBank/DDBJ databases">
        <authorList>
            <person name="Varghese N."/>
            <person name="Submissions S."/>
        </authorList>
    </citation>
    <scope>NUCLEOTIDE SEQUENCE [LARGE SCALE GENOMIC DNA]</scope>
    <source>
        <strain evidence="2 3">DSM 29734</strain>
    </source>
</reference>
<proteinExistence type="predicted"/>
<sequence>MAAFEYTSTTGFTGRIGHVISALVARFVDWNDKRRTRTALALLSDRELDDIGVSRSDLYAIR</sequence>
<feature type="domain" description="YjiS-like" evidence="1">
    <location>
        <begin position="23"/>
        <end position="59"/>
    </location>
</feature>